<organism evidence="10 11">
    <name type="scientific">Heracleum sosnowskyi</name>
    <dbReference type="NCBI Taxonomy" id="360622"/>
    <lineage>
        <taxon>Eukaryota</taxon>
        <taxon>Viridiplantae</taxon>
        <taxon>Streptophyta</taxon>
        <taxon>Embryophyta</taxon>
        <taxon>Tracheophyta</taxon>
        <taxon>Spermatophyta</taxon>
        <taxon>Magnoliopsida</taxon>
        <taxon>eudicotyledons</taxon>
        <taxon>Gunneridae</taxon>
        <taxon>Pentapetalae</taxon>
        <taxon>asterids</taxon>
        <taxon>campanulids</taxon>
        <taxon>Apiales</taxon>
        <taxon>Apiaceae</taxon>
        <taxon>Apioideae</taxon>
        <taxon>apioid superclade</taxon>
        <taxon>Tordylieae</taxon>
        <taxon>Tordyliinae</taxon>
        <taxon>Heracleum</taxon>
    </lineage>
</organism>
<feature type="coiled-coil region" evidence="7">
    <location>
        <begin position="324"/>
        <end position="414"/>
    </location>
</feature>
<keyword evidence="5" id="KW-0808">Transferase</keyword>
<dbReference type="SUPFAM" id="SSF57850">
    <property type="entry name" value="RING/U-box"/>
    <property type="match status" value="1"/>
</dbReference>
<evidence type="ECO:0000256" key="7">
    <source>
        <dbReference type="SAM" id="Coils"/>
    </source>
</evidence>
<dbReference type="Gene3D" id="1.10.510.10">
    <property type="entry name" value="Transferase(Phosphotransferase) domain 1"/>
    <property type="match status" value="1"/>
</dbReference>
<feature type="domain" description="U-box" evidence="9">
    <location>
        <begin position="729"/>
        <end position="800"/>
    </location>
</feature>
<dbReference type="Gene3D" id="3.40.50.620">
    <property type="entry name" value="HUPs"/>
    <property type="match status" value="1"/>
</dbReference>
<dbReference type="EC" id="2.3.2.27" evidence="4"/>
<comment type="catalytic activity">
    <reaction evidence="1">
        <text>S-ubiquitinyl-[E2 ubiquitin-conjugating enzyme]-L-cysteine + [acceptor protein]-L-lysine = [E2 ubiquitin-conjugating enzyme]-L-cysteine + N(6)-ubiquitinyl-[acceptor protein]-L-lysine.</text>
        <dbReference type="EC" id="2.3.2.27"/>
    </reaction>
</comment>
<dbReference type="Gene3D" id="3.30.40.10">
    <property type="entry name" value="Zinc/RING finger domain, C3HC4 (zinc finger)"/>
    <property type="match status" value="1"/>
</dbReference>
<evidence type="ECO:0000259" key="9">
    <source>
        <dbReference type="PROSITE" id="PS51698"/>
    </source>
</evidence>
<evidence type="ECO:0000313" key="10">
    <source>
        <dbReference type="EMBL" id="KAK1399524.1"/>
    </source>
</evidence>
<dbReference type="InterPro" id="IPR014729">
    <property type="entry name" value="Rossmann-like_a/b/a_fold"/>
</dbReference>
<evidence type="ECO:0000256" key="1">
    <source>
        <dbReference type="ARBA" id="ARBA00000900"/>
    </source>
</evidence>
<dbReference type="InterPro" id="IPR051348">
    <property type="entry name" value="U-box_ubiquitin_ligases"/>
</dbReference>
<dbReference type="PROSITE" id="PS50011">
    <property type="entry name" value="PROTEIN_KINASE_DOM"/>
    <property type="match status" value="1"/>
</dbReference>
<keyword evidence="6" id="KW-0833">Ubl conjugation pathway</keyword>
<dbReference type="EMBL" id="JAUIZM010000002">
    <property type="protein sequence ID" value="KAK1399524.1"/>
    <property type="molecule type" value="Genomic_DNA"/>
</dbReference>
<comment type="pathway">
    <text evidence="3">Protein modification; protein ubiquitination.</text>
</comment>
<gene>
    <name evidence="10" type="ORF">POM88_009387</name>
</gene>
<evidence type="ECO:0000256" key="2">
    <source>
        <dbReference type="ARBA" id="ARBA00003861"/>
    </source>
</evidence>
<dbReference type="Proteomes" id="UP001237642">
    <property type="component" value="Unassembled WGS sequence"/>
</dbReference>
<dbReference type="PANTHER" id="PTHR45647">
    <property type="entry name" value="OS02G0152300 PROTEIN"/>
    <property type="match status" value="1"/>
</dbReference>
<dbReference type="Pfam" id="PF04564">
    <property type="entry name" value="U-box"/>
    <property type="match status" value="1"/>
</dbReference>
<evidence type="ECO:0000256" key="5">
    <source>
        <dbReference type="ARBA" id="ARBA00022679"/>
    </source>
</evidence>
<evidence type="ECO:0000256" key="6">
    <source>
        <dbReference type="ARBA" id="ARBA00022786"/>
    </source>
</evidence>
<dbReference type="Gene3D" id="3.30.200.20">
    <property type="entry name" value="Phosphorylase Kinase, domain 1"/>
    <property type="match status" value="1"/>
</dbReference>
<dbReference type="CDD" id="cd16655">
    <property type="entry name" value="RING-Ubox_WDSUB1-like"/>
    <property type="match status" value="1"/>
</dbReference>
<keyword evidence="11" id="KW-1185">Reference proteome</keyword>
<comment type="function">
    <text evidence="2">Functions as an E3 ubiquitin ligase.</text>
</comment>
<dbReference type="InterPro" id="IPR000719">
    <property type="entry name" value="Prot_kinase_dom"/>
</dbReference>
<dbReference type="SUPFAM" id="SSF56112">
    <property type="entry name" value="Protein kinase-like (PK-like)"/>
    <property type="match status" value="1"/>
</dbReference>
<evidence type="ECO:0000259" key="8">
    <source>
        <dbReference type="PROSITE" id="PS50011"/>
    </source>
</evidence>
<keyword evidence="7" id="KW-0175">Coiled coil</keyword>
<protein>
    <recommendedName>
        <fullName evidence="4">RING-type E3 ubiquitin transferase</fullName>
        <ecNumber evidence="4">2.3.2.27</ecNumber>
    </recommendedName>
</protein>
<dbReference type="SMART" id="SM00504">
    <property type="entry name" value="Ubox"/>
    <property type="match status" value="1"/>
</dbReference>
<sequence>MGSEGVIGIEGSCDVENTVFVAVGKNVKESKSTLLWALEYFAGRNLCLLHVHQPAQFLHFIDEKLSASKLKQQASKAYRELERQKMHKLLNQYLLVLDKVEVGKMWIEMERVDEGIVHIIAQKHIRWLVMGAATEKQYSKKLSELKSKTAIYVYKKAPVYCQIWFSCKGFLICSRPANVTSKIDRIETPSSKTNTRGAPYQPDDIVDAYEHADESESLERLNNSKVVDNPMSTALMIVETKEDSLTLALHDDPPEFLIHSSSASLLEESPQGQGTSDLYHKLEHATILAEKSKQAAFEESIKRWNAEEDAREALRKAEASTSICMKETSEREELEDMLSKQRQEIESMENQHLQCIEELKVIREKIPVLKSQITESHHLEKELEEKIIQAVELLIKYRKQRDELQMECEMATGEVKKLRNFSEKDTVGLSCSQFFVLPFLEILEATQNFDPSLKIGEGKSGCFYKGLLRHVKVAIKMLPSHGSQSDLEFENEAGVLGRVRHPNLVQLVGICPESRSLVYEYCENGNLKDRLVCEKKIPPLPWQRRVRMVIDICSGLTFLHSSNPCIVHGNIKLTNILLDSNYVGKLSNVGLYRLISHEGSNHNTSNSMGSEASFNVDPEFYETGQLTTESDVYSFGIVLLQLLTGRMQASGIVKDVKCALENGNFETVLDISAGDWPLELAKQAALLALRCCEKKRVDRPNIISDVWRLIHPMRNLCAPASPGTVGKRKIPSHFVCPIFQEVMQDPYIAADGFTYEADAIKGWLNSGHKTSPMTNLQLDHCDLLPNSALYYAIQEWEQQS</sequence>
<dbReference type="InterPro" id="IPR003613">
    <property type="entry name" value="Ubox_domain"/>
</dbReference>
<dbReference type="PROSITE" id="PS51698">
    <property type="entry name" value="U_BOX"/>
    <property type="match status" value="1"/>
</dbReference>
<dbReference type="CDD" id="cd01989">
    <property type="entry name" value="USP_STK_Ubox_N"/>
    <property type="match status" value="1"/>
</dbReference>
<dbReference type="GO" id="GO:0004672">
    <property type="term" value="F:protein kinase activity"/>
    <property type="evidence" value="ECO:0007669"/>
    <property type="project" value="InterPro"/>
</dbReference>
<proteinExistence type="predicted"/>
<accession>A0AAD8J9W4</accession>
<dbReference type="PANTHER" id="PTHR45647:SF22">
    <property type="entry name" value="U-BOX DOMAIN-CONTAINING PROTEIN 32"/>
    <property type="match status" value="1"/>
</dbReference>
<dbReference type="Pfam" id="PF07714">
    <property type="entry name" value="PK_Tyr_Ser-Thr"/>
    <property type="match status" value="1"/>
</dbReference>
<reference evidence="10" key="1">
    <citation type="submission" date="2023-02" db="EMBL/GenBank/DDBJ databases">
        <title>Genome of toxic invasive species Heracleum sosnowskyi carries increased number of genes despite the absence of recent whole-genome duplications.</title>
        <authorList>
            <person name="Schelkunov M."/>
            <person name="Shtratnikova V."/>
            <person name="Makarenko M."/>
            <person name="Klepikova A."/>
            <person name="Omelchenko D."/>
            <person name="Novikova G."/>
            <person name="Obukhova E."/>
            <person name="Bogdanov V."/>
            <person name="Penin A."/>
            <person name="Logacheva M."/>
        </authorList>
    </citation>
    <scope>NUCLEOTIDE SEQUENCE</scope>
    <source>
        <strain evidence="10">Hsosn_3</strain>
        <tissue evidence="10">Leaf</tissue>
    </source>
</reference>
<dbReference type="InterPro" id="IPR011009">
    <property type="entry name" value="Kinase-like_dom_sf"/>
</dbReference>
<dbReference type="GO" id="GO:0016567">
    <property type="term" value="P:protein ubiquitination"/>
    <property type="evidence" value="ECO:0007669"/>
    <property type="project" value="InterPro"/>
</dbReference>
<evidence type="ECO:0000256" key="3">
    <source>
        <dbReference type="ARBA" id="ARBA00004906"/>
    </source>
</evidence>
<name>A0AAD8J9W4_9APIA</name>
<dbReference type="InterPro" id="IPR013083">
    <property type="entry name" value="Znf_RING/FYVE/PHD"/>
</dbReference>
<comment type="caution">
    <text evidence="10">The sequence shown here is derived from an EMBL/GenBank/DDBJ whole genome shotgun (WGS) entry which is preliminary data.</text>
</comment>
<dbReference type="InterPro" id="IPR001245">
    <property type="entry name" value="Ser-Thr/Tyr_kinase_cat_dom"/>
</dbReference>
<evidence type="ECO:0000256" key="4">
    <source>
        <dbReference type="ARBA" id="ARBA00012483"/>
    </source>
</evidence>
<dbReference type="AlphaFoldDB" id="A0AAD8J9W4"/>
<evidence type="ECO:0000313" key="11">
    <source>
        <dbReference type="Proteomes" id="UP001237642"/>
    </source>
</evidence>
<dbReference type="GO" id="GO:0061630">
    <property type="term" value="F:ubiquitin protein ligase activity"/>
    <property type="evidence" value="ECO:0007669"/>
    <property type="project" value="UniProtKB-EC"/>
</dbReference>
<reference evidence="10" key="2">
    <citation type="submission" date="2023-05" db="EMBL/GenBank/DDBJ databases">
        <authorList>
            <person name="Schelkunov M.I."/>
        </authorList>
    </citation>
    <scope>NUCLEOTIDE SEQUENCE</scope>
    <source>
        <strain evidence="10">Hsosn_3</strain>
        <tissue evidence="10">Leaf</tissue>
    </source>
</reference>
<feature type="domain" description="Protein kinase" evidence="8">
    <location>
        <begin position="449"/>
        <end position="714"/>
    </location>
</feature>
<dbReference type="GO" id="GO:0005524">
    <property type="term" value="F:ATP binding"/>
    <property type="evidence" value="ECO:0007669"/>
    <property type="project" value="InterPro"/>
</dbReference>